<reference evidence="3" key="1">
    <citation type="submission" date="2020-04" db="EMBL/GenBank/DDBJ databases">
        <authorList>
            <person name="Zhang T."/>
        </authorList>
    </citation>
    <scope>NUCLEOTIDE SEQUENCE</scope>
    <source>
        <strain evidence="3">HKST-UBA02</strain>
    </source>
</reference>
<sequence>MRRIGWLAAAAALTCVGLASEATAQTTSGAQSLNITPGARADAMGRAFVALPEDATANWWNPAALAWRRDKVVSLMHAKLVPDLAPDVYYEYLGYSMHLPGWGGIGASIIYLGYGESDAVTADGQTLGAFTSYEISPQVSIGTEIARGFAAGMTLKYVYVDLAPDWAVPEKIAGTGDTFAADIAVFWRVNDMISGIGIPVNLALNLQNLGPDIAYIQQDEADPIGRNLKVGVAARLYGGEQTDFDLIGSYDFNQSLIHDLEESPIQNVGGELAYRSQFALRAGYIHDSDGAITAPTFGAGFEIGRFTVDYASVPQAEGLDRVNKFSISYDF</sequence>
<evidence type="ECO:0000313" key="3">
    <source>
        <dbReference type="EMBL" id="MCA9755985.1"/>
    </source>
</evidence>
<feature type="signal peptide" evidence="1">
    <location>
        <begin position="1"/>
        <end position="24"/>
    </location>
</feature>
<gene>
    <name evidence="3" type="ORF">KDA27_09305</name>
</gene>
<accession>A0A956NEK0</accession>
<dbReference type="AlphaFoldDB" id="A0A956NEK0"/>
<dbReference type="Pfam" id="PF19572">
    <property type="entry name" value="PorV"/>
    <property type="match status" value="1"/>
</dbReference>
<evidence type="ECO:0000313" key="4">
    <source>
        <dbReference type="Proteomes" id="UP000739538"/>
    </source>
</evidence>
<proteinExistence type="predicted"/>
<evidence type="ECO:0000259" key="2">
    <source>
        <dbReference type="Pfam" id="PF19572"/>
    </source>
</evidence>
<protein>
    <submittedName>
        <fullName evidence="3">PorV/PorQ family protein</fullName>
    </submittedName>
</protein>
<feature type="chain" id="PRO_5037974353" evidence="1">
    <location>
        <begin position="25"/>
        <end position="331"/>
    </location>
</feature>
<feature type="domain" description="Type IX secretion system protein PorV" evidence="2">
    <location>
        <begin position="26"/>
        <end position="233"/>
    </location>
</feature>
<comment type="caution">
    <text evidence="3">The sequence shown here is derived from an EMBL/GenBank/DDBJ whole genome shotgun (WGS) entry which is preliminary data.</text>
</comment>
<keyword evidence="1" id="KW-0732">Signal</keyword>
<name>A0A956NEK0_UNCEI</name>
<dbReference type="Proteomes" id="UP000739538">
    <property type="component" value="Unassembled WGS sequence"/>
</dbReference>
<dbReference type="NCBIfam" id="NF033709">
    <property type="entry name" value="PorV_fam"/>
    <property type="match status" value="1"/>
</dbReference>
<evidence type="ECO:0000256" key="1">
    <source>
        <dbReference type="SAM" id="SignalP"/>
    </source>
</evidence>
<dbReference type="InterPro" id="IPR045741">
    <property type="entry name" value="PorV"/>
</dbReference>
<dbReference type="Gene3D" id="2.40.160.60">
    <property type="entry name" value="Outer membrane protein transport protein (OMPP1/FadL/TodX)"/>
    <property type="match status" value="1"/>
</dbReference>
<organism evidence="3 4">
    <name type="scientific">Eiseniibacteriota bacterium</name>
    <dbReference type="NCBI Taxonomy" id="2212470"/>
    <lineage>
        <taxon>Bacteria</taxon>
        <taxon>Candidatus Eiseniibacteriota</taxon>
    </lineage>
</organism>
<dbReference type="EMBL" id="JAGQHS010000038">
    <property type="protein sequence ID" value="MCA9755985.1"/>
    <property type="molecule type" value="Genomic_DNA"/>
</dbReference>
<reference evidence="3" key="2">
    <citation type="journal article" date="2021" name="Microbiome">
        <title>Successional dynamics and alternative stable states in a saline activated sludge microbial community over 9 years.</title>
        <authorList>
            <person name="Wang Y."/>
            <person name="Ye J."/>
            <person name="Ju F."/>
            <person name="Liu L."/>
            <person name="Boyd J.A."/>
            <person name="Deng Y."/>
            <person name="Parks D.H."/>
            <person name="Jiang X."/>
            <person name="Yin X."/>
            <person name="Woodcroft B.J."/>
            <person name="Tyson G.W."/>
            <person name="Hugenholtz P."/>
            <person name="Polz M.F."/>
            <person name="Zhang T."/>
        </authorList>
    </citation>
    <scope>NUCLEOTIDE SEQUENCE</scope>
    <source>
        <strain evidence="3">HKST-UBA02</strain>
    </source>
</reference>